<dbReference type="GO" id="GO:0051228">
    <property type="term" value="P:mitotic spindle disassembly"/>
    <property type="evidence" value="ECO:0007669"/>
    <property type="project" value="TreeGrafter"/>
</dbReference>
<dbReference type="Proteomes" id="UP001362999">
    <property type="component" value="Unassembled WGS sequence"/>
</dbReference>
<dbReference type="InterPro" id="IPR050168">
    <property type="entry name" value="AAA_ATPase_domain"/>
</dbReference>
<feature type="domain" description="ATPase AAA-type core" evidence="5">
    <location>
        <begin position="190"/>
        <end position="262"/>
    </location>
</feature>
<protein>
    <submittedName>
        <fullName evidence="8">Transitional endoplasmic reticulum ATPase</fullName>
    </submittedName>
</protein>
<dbReference type="SUPFAM" id="SSF54585">
    <property type="entry name" value="Cdc48 domain 2-like"/>
    <property type="match status" value="1"/>
</dbReference>
<evidence type="ECO:0000256" key="1">
    <source>
        <dbReference type="ARBA" id="ARBA00006914"/>
    </source>
</evidence>
<evidence type="ECO:0000313" key="9">
    <source>
        <dbReference type="Proteomes" id="UP001362999"/>
    </source>
</evidence>
<dbReference type="GO" id="GO:0005829">
    <property type="term" value="C:cytosol"/>
    <property type="evidence" value="ECO:0007669"/>
    <property type="project" value="TreeGrafter"/>
</dbReference>
<dbReference type="AlphaFoldDB" id="A0AAW0E811"/>
<dbReference type="Gene3D" id="3.40.50.300">
    <property type="entry name" value="P-loop containing nucleotide triphosphate hydrolases"/>
    <property type="match status" value="2"/>
</dbReference>
<dbReference type="FunFam" id="3.10.330.10:FF:000001">
    <property type="entry name" value="Cell division control 48"/>
    <property type="match status" value="1"/>
</dbReference>
<feature type="region of interest" description="Disordered" evidence="4">
    <location>
        <begin position="419"/>
        <end position="447"/>
    </location>
</feature>
<organism evidence="8 9">
    <name type="scientific">Favolaschia claudopus</name>
    <dbReference type="NCBI Taxonomy" id="2862362"/>
    <lineage>
        <taxon>Eukaryota</taxon>
        <taxon>Fungi</taxon>
        <taxon>Dikarya</taxon>
        <taxon>Basidiomycota</taxon>
        <taxon>Agaricomycotina</taxon>
        <taxon>Agaricomycetes</taxon>
        <taxon>Agaricomycetidae</taxon>
        <taxon>Agaricales</taxon>
        <taxon>Marasmiineae</taxon>
        <taxon>Mycenaceae</taxon>
        <taxon>Favolaschia</taxon>
    </lineage>
</organism>
<dbReference type="InterPro" id="IPR029067">
    <property type="entry name" value="CDC48_domain_2-like_sf"/>
</dbReference>
<accession>A0AAW0E811</accession>
<keyword evidence="9" id="KW-1185">Reference proteome</keyword>
<name>A0AAW0E811_9AGAR</name>
<dbReference type="InterPro" id="IPR027417">
    <property type="entry name" value="P-loop_NTPase"/>
</dbReference>
<comment type="caution">
    <text evidence="8">The sequence shown here is derived from an EMBL/GenBank/DDBJ whole genome shotgun (WGS) entry which is preliminary data.</text>
</comment>
<dbReference type="Gene3D" id="1.10.8.60">
    <property type="match status" value="1"/>
</dbReference>
<feature type="domain" description="CDC48" evidence="6">
    <location>
        <begin position="75"/>
        <end position="133"/>
    </location>
</feature>
<dbReference type="GO" id="GO:0097352">
    <property type="term" value="P:autophagosome maturation"/>
    <property type="evidence" value="ECO:0007669"/>
    <property type="project" value="TreeGrafter"/>
</dbReference>
<evidence type="ECO:0000256" key="3">
    <source>
        <dbReference type="ARBA" id="ARBA00022840"/>
    </source>
</evidence>
<dbReference type="SUPFAM" id="SSF52540">
    <property type="entry name" value="P-loop containing nucleoside triphosphate hydrolases"/>
    <property type="match status" value="2"/>
</dbReference>
<keyword evidence="2" id="KW-0547">Nucleotide-binding</keyword>
<reference evidence="8 9" key="1">
    <citation type="journal article" date="2024" name="J Genomics">
        <title>Draft genome sequencing and assembly of Favolaschia claudopus CIRM-BRFM 2984 isolated from oak limbs.</title>
        <authorList>
            <person name="Navarro D."/>
            <person name="Drula E."/>
            <person name="Chaduli D."/>
            <person name="Cazenave R."/>
            <person name="Ahrendt S."/>
            <person name="Wang J."/>
            <person name="Lipzen A."/>
            <person name="Daum C."/>
            <person name="Barry K."/>
            <person name="Grigoriev I.V."/>
            <person name="Favel A."/>
            <person name="Rosso M.N."/>
            <person name="Martin F."/>
        </authorList>
    </citation>
    <scope>NUCLEOTIDE SEQUENCE [LARGE SCALE GENOMIC DNA]</scope>
    <source>
        <strain evidence="8 9">CIRM-BRFM 2984</strain>
    </source>
</reference>
<evidence type="ECO:0000256" key="4">
    <source>
        <dbReference type="SAM" id="MobiDB-lite"/>
    </source>
</evidence>
<evidence type="ECO:0000313" key="8">
    <source>
        <dbReference type="EMBL" id="KAK7059998.1"/>
    </source>
</evidence>
<dbReference type="InterPro" id="IPR004201">
    <property type="entry name" value="Cdc48_dom2"/>
</dbReference>
<dbReference type="Pfam" id="PF00004">
    <property type="entry name" value="AAA"/>
    <property type="match status" value="2"/>
</dbReference>
<comment type="similarity">
    <text evidence="1">Belongs to the AAA ATPase family.</text>
</comment>
<sequence>MYEALDTPTQENHIPKVKPLYQPAPQRHGAPGLFWSDAVVIRGKKRRDTVLIRLSLDDVEEGRVQFNKVALNGLSGNIFDVYLKPYLLKAYRTVRKGNTFLVRGGMQTVEFKVMETDPAEFCIVAQDTVIHTGKLSTLFESPNLNDVGYGDIGECRKQMAQICELLVELPLRHPQLINCGQRTGAFFFEFLINGPEIMGKMAGESESNLRKSNSPAIIFIDEIDPIALKREKTNSEVERHVVLQLLTLMDELKARSNVVVILRIHTKNMKLAEDVDLEQIAAVTHGYVGSDVASLCSEAAMHQIREKMGLIDPDEDTIDAAVLNSLGVTMANTFVEVPTVKWDEKTKQELQETAKFLQYGRSLSKGVSFYGPPGTGKTMLANECNASFISIKGPELLTMGFVQSEANVHDIFGKSNSFVESRGDSSRDGGGAGDRNEFGVGATDRPDQSDFALPRPCPFAAVYPRRASRSIPYRPPATWSSCTAKFAIRKSIDANIRRTGEKNEEMVDDEEDLLLRLQGVLFPLCPIWNVSGISFLQGKLGGRDEVCDRSVSDQDVIQYYETFSQNLTQSRGFENN</sequence>
<dbReference type="GO" id="GO:0031593">
    <property type="term" value="F:polyubiquitin modification-dependent protein binding"/>
    <property type="evidence" value="ECO:0007669"/>
    <property type="project" value="TreeGrafter"/>
</dbReference>
<dbReference type="GO" id="GO:0030970">
    <property type="term" value="P:retrograde protein transport, ER to cytosol"/>
    <property type="evidence" value="ECO:0007669"/>
    <property type="project" value="TreeGrafter"/>
</dbReference>
<keyword evidence="3" id="KW-0067">ATP-binding</keyword>
<dbReference type="GO" id="GO:0016887">
    <property type="term" value="F:ATP hydrolysis activity"/>
    <property type="evidence" value="ECO:0007669"/>
    <property type="project" value="InterPro"/>
</dbReference>
<evidence type="ECO:0000259" key="7">
    <source>
        <dbReference type="Pfam" id="PF17862"/>
    </source>
</evidence>
<feature type="domain" description="AAA ATPase AAA+ lid" evidence="7">
    <location>
        <begin position="274"/>
        <end position="312"/>
    </location>
</feature>
<feature type="domain" description="ATPase AAA-type core" evidence="5">
    <location>
        <begin position="368"/>
        <end position="414"/>
    </location>
</feature>
<dbReference type="Gene3D" id="3.10.330.10">
    <property type="match status" value="1"/>
</dbReference>
<evidence type="ECO:0000256" key="2">
    <source>
        <dbReference type="ARBA" id="ARBA00022741"/>
    </source>
</evidence>
<dbReference type="PANTHER" id="PTHR23077">
    <property type="entry name" value="AAA-FAMILY ATPASE"/>
    <property type="match status" value="1"/>
</dbReference>
<dbReference type="PANTHER" id="PTHR23077:SF171">
    <property type="entry name" value="NUCLEAR VALOSIN-CONTAINING PROTEIN-LIKE"/>
    <property type="match status" value="1"/>
</dbReference>
<proteinExistence type="inferred from homology"/>
<evidence type="ECO:0000259" key="6">
    <source>
        <dbReference type="Pfam" id="PF02933"/>
    </source>
</evidence>
<dbReference type="GO" id="GO:0005634">
    <property type="term" value="C:nucleus"/>
    <property type="evidence" value="ECO:0007669"/>
    <property type="project" value="TreeGrafter"/>
</dbReference>
<dbReference type="InterPro" id="IPR041569">
    <property type="entry name" value="AAA_lid_3"/>
</dbReference>
<dbReference type="Pfam" id="PF02933">
    <property type="entry name" value="CDC48_2"/>
    <property type="match status" value="1"/>
</dbReference>
<dbReference type="GO" id="GO:0005524">
    <property type="term" value="F:ATP binding"/>
    <property type="evidence" value="ECO:0007669"/>
    <property type="project" value="UniProtKB-KW"/>
</dbReference>
<dbReference type="EMBL" id="JAWWNJ010000003">
    <property type="protein sequence ID" value="KAK7059998.1"/>
    <property type="molecule type" value="Genomic_DNA"/>
</dbReference>
<dbReference type="Pfam" id="PF17862">
    <property type="entry name" value="AAA_lid_3"/>
    <property type="match status" value="1"/>
</dbReference>
<gene>
    <name evidence="8" type="ORF">R3P38DRAFT_3384567</name>
</gene>
<dbReference type="GO" id="GO:0034098">
    <property type="term" value="C:VCP-NPL4-UFD1 AAA ATPase complex"/>
    <property type="evidence" value="ECO:0007669"/>
    <property type="project" value="TreeGrafter"/>
</dbReference>
<evidence type="ECO:0000259" key="5">
    <source>
        <dbReference type="Pfam" id="PF00004"/>
    </source>
</evidence>
<dbReference type="InterPro" id="IPR003959">
    <property type="entry name" value="ATPase_AAA_core"/>
</dbReference>